<comment type="caution">
    <text evidence="4">The sequence shown here is derived from an EMBL/GenBank/DDBJ whole genome shotgun (WGS) entry which is preliminary data.</text>
</comment>
<sequence>MKRIGTLCALLSICSQTSAFRPTNNSASPPDRFAVRRDMSAQTQYDDGLSKQLSRYQTREPIPNDRVFFIELGFGNDSHGQSSTKAAVRACRNSIEFNSIPSIQRLIPDGGYEKLKLDVLLAVPPKYQSGLDLDEVAKVFPYGNVRFELQDGGMVAPSGIAIERLGDVNDDMVVVCASVTVGH</sequence>
<dbReference type="Pfam" id="PF09585">
    <property type="entry name" value="Lin0512_fam"/>
    <property type="match status" value="1"/>
</dbReference>
<evidence type="ECO:0000256" key="2">
    <source>
        <dbReference type="ARBA" id="ARBA00023134"/>
    </source>
</evidence>
<name>A0ABD3NMS8_9STRA</name>
<dbReference type="Proteomes" id="UP001516023">
    <property type="component" value="Unassembled WGS sequence"/>
</dbReference>
<evidence type="ECO:0000313" key="5">
    <source>
        <dbReference type="Proteomes" id="UP001516023"/>
    </source>
</evidence>
<dbReference type="AlphaFoldDB" id="A0ABD3NMS8"/>
<evidence type="ECO:0000256" key="3">
    <source>
        <dbReference type="SAM" id="SignalP"/>
    </source>
</evidence>
<keyword evidence="3" id="KW-0732">Signal</keyword>
<organism evidence="4 5">
    <name type="scientific">Cyclotella cryptica</name>
    <dbReference type="NCBI Taxonomy" id="29204"/>
    <lineage>
        <taxon>Eukaryota</taxon>
        <taxon>Sar</taxon>
        <taxon>Stramenopiles</taxon>
        <taxon>Ochrophyta</taxon>
        <taxon>Bacillariophyta</taxon>
        <taxon>Coscinodiscophyceae</taxon>
        <taxon>Thalassiosirophycidae</taxon>
        <taxon>Stephanodiscales</taxon>
        <taxon>Stephanodiscaceae</taxon>
        <taxon>Cyclotella</taxon>
    </lineage>
</organism>
<evidence type="ECO:0000313" key="4">
    <source>
        <dbReference type="EMBL" id="KAL3777280.1"/>
    </source>
</evidence>
<dbReference type="PANTHER" id="PTHR34784:SF1">
    <property type="entry name" value="50S RIBOSOMAL PROTEIN L34"/>
    <property type="match status" value="1"/>
</dbReference>
<dbReference type="InterPro" id="IPR011719">
    <property type="entry name" value="CHP02058"/>
</dbReference>
<accession>A0ABD3NMS8</accession>
<evidence type="ECO:0000256" key="1">
    <source>
        <dbReference type="ARBA" id="ARBA00022741"/>
    </source>
</evidence>
<dbReference type="NCBIfam" id="TIGR02058">
    <property type="entry name" value="lin0512_fam"/>
    <property type="match status" value="1"/>
</dbReference>
<gene>
    <name evidence="4" type="ORF">HJC23_001491</name>
</gene>
<dbReference type="EMBL" id="JABMIG020000454">
    <property type="protein sequence ID" value="KAL3777280.1"/>
    <property type="molecule type" value="Genomic_DNA"/>
</dbReference>
<dbReference type="GO" id="GO:0005525">
    <property type="term" value="F:GTP binding"/>
    <property type="evidence" value="ECO:0007669"/>
    <property type="project" value="UniProtKB-KW"/>
</dbReference>
<feature type="signal peptide" evidence="3">
    <location>
        <begin position="1"/>
        <end position="19"/>
    </location>
</feature>
<protein>
    <submittedName>
        <fullName evidence="4">Uncharacterized protein</fullName>
    </submittedName>
</protein>
<dbReference type="Gene3D" id="3.30.1330.20">
    <property type="entry name" value="Tubulin/FtsZ, C-terminal domain"/>
    <property type="match status" value="1"/>
</dbReference>
<reference evidence="4 5" key="1">
    <citation type="journal article" date="2020" name="G3 (Bethesda)">
        <title>Improved Reference Genome for Cyclotella cryptica CCMP332, a Model for Cell Wall Morphogenesis, Salinity Adaptation, and Lipid Production in Diatoms (Bacillariophyta).</title>
        <authorList>
            <person name="Roberts W.R."/>
            <person name="Downey K.M."/>
            <person name="Ruck E.C."/>
            <person name="Traller J.C."/>
            <person name="Alverson A.J."/>
        </authorList>
    </citation>
    <scope>NUCLEOTIDE SEQUENCE [LARGE SCALE GENOMIC DNA]</scope>
    <source>
        <strain evidence="4 5">CCMP332</strain>
    </source>
</reference>
<keyword evidence="5" id="KW-1185">Reference proteome</keyword>
<proteinExistence type="predicted"/>
<keyword evidence="1" id="KW-0547">Nucleotide-binding</keyword>
<dbReference type="InterPro" id="IPR037103">
    <property type="entry name" value="Tubulin/FtsZ-like_C"/>
</dbReference>
<dbReference type="PANTHER" id="PTHR34784">
    <property type="entry name" value="50S RIBOSOMAL PROTEIN L34"/>
    <property type="match status" value="1"/>
</dbReference>
<keyword evidence="2" id="KW-0342">GTP-binding</keyword>
<feature type="chain" id="PRO_5044830357" evidence="3">
    <location>
        <begin position="20"/>
        <end position="183"/>
    </location>
</feature>